<reference evidence="2" key="1">
    <citation type="submission" date="2020-05" db="EMBL/GenBank/DDBJ databases">
        <title>WGS assembly of Panicum virgatum.</title>
        <authorList>
            <person name="Lovell J.T."/>
            <person name="Jenkins J."/>
            <person name="Shu S."/>
            <person name="Juenger T.E."/>
            <person name="Schmutz J."/>
        </authorList>
    </citation>
    <scope>NUCLEOTIDE SEQUENCE</scope>
    <source>
        <strain evidence="2">AP13</strain>
    </source>
</reference>
<evidence type="ECO:0000313" key="3">
    <source>
        <dbReference type="Proteomes" id="UP000823388"/>
    </source>
</evidence>
<comment type="caution">
    <text evidence="2">The sequence shown here is derived from an EMBL/GenBank/DDBJ whole genome shotgun (WGS) entry which is preliminary data.</text>
</comment>
<dbReference type="EMBL" id="CM029039">
    <property type="protein sequence ID" value="KAG2645067.1"/>
    <property type="molecule type" value="Genomic_DNA"/>
</dbReference>
<keyword evidence="1" id="KW-1133">Transmembrane helix</keyword>
<keyword evidence="1" id="KW-0812">Transmembrane</keyword>
<protein>
    <submittedName>
        <fullName evidence="2">Uncharacterized protein</fullName>
    </submittedName>
</protein>
<keyword evidence="3" id="KW-1185">Reference proteome</keyword>
<evidence type="ECO:0000256" key="1">
    <source>
        <dbReference type="SAM" id="Phobius"/>
    </source>
</evidence>
<organism evidence="2 3">
    <name type="scientific">Panicum virgatum</name>
    <name type="common">Blackwell switchgrass</name>
    <dbReference type="NCBI Taxonomy" id="38727"/>
    <lineage>
        <taxon>Eukaryota</taxon>
        <taxon>Viridiplantae</taxon>
        <taxon>Streptophyta</taxon>
        <taxon>Embryophyta</taxon>
        <taxon>Tracheophyta</taxon>
        <taxon>Spermatophyta</taxon>
        <taxon>Magnoliopsida</taxon>
        <taxon>Liliopsida</taxon>
        <taxon>Poales</taxon>
        <taxon>Poaceae</taxon>
        <taxon>PACMAD clade</taxon>
        <taxon>Panicoideae</taxon>
        <taxon>Panicodae</taxon>
        <taxon>Paniceae</taxon>
        <taxon>Panicinae</taxon>
        <taxon>Panicum</taxon>
        <taxon>Panicum sect. Hiantes</taxon>
    </lineage>
</organism>
<evidence type="ECO:0000313" key="2">
    <source>
        <dbReference type="EMBL" id="KAG2645067.1"/>
    </source>
</evidence>
<gene>
    <name evidence="2" type="ORF">PVAP13_2KG395320</name>
</gene>
<dbReference type="Proteomes" id="UP000823388">
    <property type="component" value="Chromosome 2K"/>
</dbReference>
<feature type="transmembrane region" description="Helical" evidence="1">
    <location>
        <begin position="48"/>
        <end position="68"/>
    </location>
</feature>
<proteinExistence type="predicted"/>
<sequence>MARAASESELRMALNDITWFLAFGCAFLVLGFLTRSIARDLCWQTATVGFFAAAVVVWRHPVVWYPVARRWIKHLKKKPKPPYH</sequence>
<keyword evidence="1" id="KW-0472">Membrane</keyword>
<dbReference type="AlphaFoldDB" id="A0A8T0WFW8"/>
<name>A0A8T0WFW8_PANVG</name>
<accession>A0A8T0WFW8</accession>